<dbReference type="SUPFAM" id="SSF53098">
    <property type="entry name" value="Ribonuclease H-like"/>
    <property type="match status" value="1"/>
</dbReference>
<dbReference type="Gene3D" id="3.30.420.10">
    <property type="entry name" value="Ribonuclease H-like superfamily/Ribonuclease H"/>
    <property type="match status" value="1"/>
</dbReference>
<dbReference type="CDD" id="cd06222">
    <property type="entry name" value="RNase_H_like"/>
    <property type="match status" value="1"/>
</dbReference>
<dbReference type="InterPro" id="IPR036397">
    <property type="entry name" value="RNaseH_sf"/>
</dbReference>
<evidence type="ECO:0000313" key="5">
    <source>
        <dbReference type="Proteomes" id="UP000596661"/>
    </source>
</evidence>
<dbReference type="Gramene" id="evm.model.01.1308">
    <property type="protein sequence ID" value="cds.evm.model.01.1308"/>
    <property type="gene ID" value="evm.TU.01.1308"/>
</dbReference>
<dbReference type="PANTHER" id="PTHR33116">
    <property type="entry name" value="REVERSE TRANSCRIPTASE ZINC-BINDING DOMAIN-CONTAINING PROTEIN-RELATED-RELATED"/>
    <property type="match status" value="1"/>
</dbReference>
<sequence>MGRIHVSKGISGPTGIAVNGEGEAAAQNNVSQASPNEDLEVLRNNFLESMTLDLEPDFELTAEIVSTGVLVSFLDGKGVSKSRLKTILGQIWRLKGLWKFKTLKPGVWGIFFDKPEDCADVLRNRPWIINDKLLIIWEWPKDGDWFNADMKKAMFWVLAFGLPTPYLNGVNSRTMASKAGRFIRNDHASAKTNIRRGFLKFQLCYNCGYLGHDKKSCFRSTAYAYPPEGAAVPAYGPWMKAESAVFSCFNTRNQLEFFREAAGTTRLPDNRTPVDGTMNKDKGKRPIDVSRDHSRESFLQPATKSKPERKVIRVIDNSPGATLGKNLKVVEKTPLCPLVKSALSSVVTHPSSSSYRGRKARSASPRVRQLHNQGNSSTLSDSDILKKISSRPPPNLADNGILTTIMAQIGPTYEQMIEKPHVELCSSRQPHKHPEPTHFPWPIYAEEIGLTKELMGPPQVDKYEPLPTLFHDPEDVSTLVHPCPQPRKRKASLTLVPYVQHLPENTMDFSLEVPKLPEFSSSLDTPFKMGSGASSSSLKNDKRRRKGSRSTQSALKKGVAQEDSSLMVITQDDSNRNLIDSLNLIEMQWKLFTIYGTPYAQLKEYFWNSLEKEVNLCQVPWVLIGDLNCIGNQEEKIGGSKVTLADTRWLRNFINNTGCVDLRFIGSKFTWQNQRYNSGLIRERLDRALCSVNWITEYASSGVLNLPISISDHAPIILDTHLFAARGYIPFRFFEAWSWESSCRVEVTKAWRFSSSDASASLLRNVSSTRKALQAWKRNLYKDNGADIKSLERRLEWIQMQPLSTALREEESKIQAELRRRNSIWATKDKEDKIWKDKSNIARIINSHFLELFSSSQLTIEEDFMDLFDNRISAQSNEDLVKIPSDKEIKGVVFNLHPLKAPGPDGFSGCFFRKYWDIVGSCLCSTVKEVFLKGYIDPKLNSTFICLIPKVEFPLKEVLSKLILNAEAQRMVHGIKISQSALPISHLMFADDTILFARANENDARTFLKCLSKYEDWSGQTCSKTKSGVLFSRNLNHDRKNHLLNILRIEQVRGDEKHLGNPFIFKRRKKKDYGRLKESMSKKLEGWKMKLLSYAGRLTLLKSVASSMPVYAMSTNKIPLSCCRQLDALMRKYWWFGNVEKDRFLALKAWDQICTPKASGGLGLRRCEDMNKALISKLAWNLATNNQRPWVKCMLNKYCKHESFWVVNPKNSDSSQWKEILESRDILCKGFLRFNATDSNKKVHISSIADVSIGNDWNAEVIYQIFGLDLGNLILQIPKIPYPFSDQVFWKHNQKGSFSVKSAYCIDQSWRFAPERQIWKWIWDRNIHPKISVFLWRILNEAIPTKNRLPFVRDKDCSLCGGGRECAIHLFRDCSFSKAIWLGGYYPLIIDSIPGDNMINFLEALISSLPIERSELLNFVGCVFSEIWNQRNALCMRSTVADPLSALQRILNSVKELNLVCDNKAKDMCILAHDPVLDSVQQVFDGQSEEHMTQVAHVIFTDASWVDGLAGLAVVGVDRLNGCWFVNAQKSKAASALEAELQAILLALSWAVDSGWNEVHVLSDSLVAVTALNAGERPPNWKFASIFFSVVNVSKKLSLCKFYFINRSLNSVVDGMAKSARVAIDQVVLYQGEGIPPVVPIYFSS</sequence>
<dbReference type="EnsemblPlants" id="evm.model.01.1308">
    <property type="protein sequence ID" value="cds.evm.model.01.1308"/>
    <property type="gene ID" value="evm.TU.01.1308"/>
</dbReference>
<organism evidence="4 5">
    <name type="scientific">Cannabis sativa</name>
    <name type="common">Hemp</name>
    <name type="synonym">Marijuana</name>
    <dbReference type="NCBI Taxonomy" id="3483"/>
    <lineage>
        <taxon>Eukaryota</taxon>
        <taxon>Viridiplantae</taxon>
        <taxon>Streptophyta</taxon>
        <taxon>Embryophyta</taxon>
        <taxon>Tracheophyta</taxon>
        <taxon>Spermatophyta</taxon>
        <taxon>Magnoliopsida</taxon>
        <taxon>eudicotyledons</taxon>
        <taxon>Gunneridae</taxon>
        <taxon>Pentapetalae</taxon>
        <taxon>rosids</taxon>
        <taxon>fabids</taxon>
        <taxon>Rosales</taxon>
        <taxon>Cannabaceae</taxon>
        <taxon>Cannabis</taxon>
    </lineage>
</organism>
<feature type="region of interest" description="Disordered" evidence="2">
    <location>
        <begin position="266"/>
        <end position="288"/>
    </location>
</feature>
<dbReference type="Pfam" id="PF13456">
    <property type="entry name" value="RVT_3"/>
    <property type="match status" value="1"/>
</dbReference>
<feature type="region of interest" description="Disordered" evidence="2">
    <location>
        <begin position="530"/>
        <end position="559"/>
    </location>
</feature>
<dbReference type="PANTHER" id="PTHR33116:SF86">
    <property type="entry name" value="REVERSE TRANSCRIPTASE DOMAIN-CONTAINING PROTEIN"/>
    <property type="match status" value="1"/>
</dbReference>
<evidence type="ECO:0000259" key="3">
    <source>
        <dbReference type="PROSITE" id="PS50158"/>
    </source>
</evidence>
<keyword evidence="1" id="KW-0862">Zinc</keyword>
<evidence type="ECO:0000256" key="1">
    <source>
        <dbReference type="PROSITE-ProRule" id="PRU00047"/>
    </source>
</evidence>
<accession>A0A803NGH3</accession>
<dbReference type="SUPFAM" id="SSF56219">
    <property type="entry name" value="DNase I-like"/>
    <property type="match status" value="1"/>
</dbReference>
<dbReference type="InterPro" id="IPR044730">
    <property type="entry name" value="RNase_H-like_dom_plant"/>
</dbReference>
<name>A0A803NGH3_CANSA</name>
<protein>
    <recommendedName>
        <fullName evidence="3">CCHC-type domain-containing protein</fullName>
    </recommendedName>
</protein>
<dbReference type="GO" id="GO:0008270">
    <property type="term" value="F:zinc ion binding"/>
    <property type="evidence" value="ECO:0007669"/>
    <property type="project" value="UniProtKB-KW"/>
</dbReference>
<reference evidence="4" key="1">
    <citation type="submission" date="2018-11" db="EMBL/GenBank/DDBJ databases">
        <authorList>
            <person name="Grassa J C."/>
        </authorList>
    </citation>
    <scope>NUCLEOTIDE SEQUENCE [LARGE SCALE GENOMIC DNA]</scope>
</reference>
<feature type="domain" description="CCHC-type" evidence="3">
    <location>
        <begin position="204"/>
        <end position="217"/>
    </location>
</feature>
<reference evidence="4" key="2">
    <citation type="submission" date="2021-03" db="UniProtKB">
        <authorList>
            <consortium name="EnsemblPlants"/>
        </authorList>
    </citation>
    <scope>IDENTIFICATION</scope>
</reference>
<dbReference type="InterPro" id="IPR012337">
    <property type="entry name" value="RNaseH-like_sf"/>
</dbReference>
<feature type="compositionally biased region" description="Basic and acidic residues" evidence="2">
    <location>
        <begin position="278"/>
        <end position="288"/>
    </location>
</feature>
<feature type="compositionally biased region" description="Polar residues" evidence="2">
    <location>
        <begin position="370"/>
        <end position="381"/>
    </location>
</feature>
<dbReference type="GO" id="GO:0003676">
    <property type="term" value="F:nucleic acid binding"/>
    <property type="evidence" value="ECO:0007669"/>
    <property type="project" value="InterPro"/>
</dbReference>
<dbReference type="InterPro" id="IPR026960">
    <property type="entry name" value="RVT-Znf"/>
</dbReference>
<dbReference type="InterPro" id="IPR001878">
    <property type="entry name" value="Znf_CCHC"/>
</dbReference>
<keyword evidence="5" id="KW-1185">Reference proteome</keyword>
<dbReference type="Pfam" id="PF13966">
    <property type="entry name" value="zf-RVT"/>
    <property type="match status" value="1"/>
</dbReference>
<dbReference type="Gene3D" id="3.60.10.10">
    <property type="entry name" value="Endonuclease/exonuclease/phosphatase"/>
    <property type="match status" value="1"/>
</dbReference>
<evidence type="ECO:0000256" key="2">
    <source>
        <dbReference type="SAM" id="MobiDB-lite"/>
    </source>
</evidence>
<feature type="region of interest" description="Disordered" evidence="2">
    <location>
        <begin position="348"/>
        <end position="382"/>
    </location>
</feature>
<keyword evidence="1" id="KW-0863">Zinc-finger</keyword>
<dbReference type="GO" id="GO:0004523">
    <property type="term" value="F:RNA-DNA hybrid ribonuclease activity"/>
    <property type="evidence" value="ECO:0007669"/>
    <property type="project" value="InterPro"/>
</dbReference>
<proteinExistence type="predicted"/>
<dbReference type="PROSITE" id="PS50158">
    <property type="entry name" value="ZF_CCHC"/>
    <property type="match status" value="1"/>
</dbReference>
<dbReference type="InterPro" id="IPR002156">
    <property type="entry name" value="RNaseH_domain"/>
</dbReference>
<keyword evidence="1" id="KW-0479">Metal-binding</keyword>
<dbReference type="Proteomes" id="UP000596661">
    <property type="component" value="Chromosome 1"/>
</dbReference>
<dbReference type="InterPro" id="IPR036691">
    <property type="entry name" value="Endo/exonu/phosph_ase_sf"/>
</dbReference>
<evidence type="ECO:0000313" key="4">
    <source>
        <dbReference type="EnsemblPlants" id="cds.evm.model.01.1308"/>
    </source>
</evidence>
<dbReference type="EMBL" id="UZAU01000025">
    <property type="status" value="NOT_ANNOTATED_CDS"/>
    <property type="molecule type" value="Genomic_DNA"/>
</dbReference>